<reference evidence="1" key="1">
    <citation type="journal article" date="2015" name="Nature">
        <title>Complex archaea that bridge the gap between prokaryotes and eukaryotes.</title>
        <authorList>
            <person name="Spang A."/>
            <person name="Saw J.H."/>
            <person name="Jorgensen S.L."/>
            <person name="Zaremba-Niedzwiedzka K."/>
            <person name="Martijn J."/>
            <person name="Lind A.E."/>
            <person name="van Eijk R."/>
            <person name="Schleper C."/>
            <person name="Guy L."/>
            <person name="Ettema T.J."/>
        </authorList>
    </citation>
    <scope>NUCLEOTIDE SEQUENCE</scope>
</reference>
<dbReference type="AlphaFoldDB" id="A0A0F8VRV9"/>
<accession>A0A0F8VRV9</accession>
<proteinExistence type="predicted"/>
<name>A0A0F8VRV9_9ZZZZ</name>
<protein>
    <submittedName>
        <fullName evidence="1">Uncharacterized protein</fullName>
    </submittedName>
</protein>
<dbReference type="EMBL" id="LAZR01069756">
    <property type="protein sequence ID" value="KKK47088.1"/>
    <property type="molecule type" value="Genomic_DNA"/>
</dbReference>
<dbReference type="InterPro" id="IPR029063">
    <property type="entry name" value="SAM-dependent_MTases_sf"/>
</dbReference>
<comment type="caution">
    <text evidence="1">The sequence shown here is derived from an EMBL/GenBank/DDBJ whole genome shotgun (WGS) entry which is preliminary data.</text>
</comment>
<organism evidence="1">
    <name type="scientific">marine sediment metagenome</name>
    <dbReference type="NCBI Taxonomy" id="412755"/>
    <lineage>
        <taxon>unclassified sequences</taxon>
        <taxon>metagenomes</taxon>
        <taxon>ecological metagenomes</taxon>
    </lineage>
</organism>
<gene>
    <name evidence="1" type="ORF">LCGC14_3158710</name>
</gene>
<dbReference type="SUPFAM" id="SSF53335">
    <property type="entry name" value="S-adenosyl-L-methionine-dependent methyltransferases"/>
    <property type="match status" value="1"/>
</dbReference>
<sequence length="83" mass="9136">MPIDIVKIGDATLYHGDCLEILPTLPMVQAVVTSPPYNLVKEWTGGGPNSNQGALEARLEGWYDDSKPEDEYQAEQKKVVAMC</sequence>
<feature type="non-terminal residue" evidence="1">
    <location>
        <position position="83"/>
    </location>
</feature>
<dbReference type="Gene3D" id="3.40.50.150">
    <property type="entry name" value="Vaccinia Virus protein VP39"/>
    <property type="match status" value="1"/>
</dbReference>
<evidence type="ECO:0000313" key="1">
    <source>
        <dbReference type="EMBL" id="KKK47088.1"/>
    </source>
</evidence>